<keyword evidence="1" id="KW-0732">Signal</keyword>
<evidence type="ECO:0000313" key="2">
    <source>
        <dbReference type="EMBL" id="TCO83494.1"/>
    </source>
</evidence>
<dbReference type="NCBIfam" id="TIGR02122">
    <property type="entry name" value="TRAP_TAXI"/>
    <property type="match status" value="1"/>
</dbReference>
<gene>
    <name evidence="2" type="ORF">EV699_102201</name>
</gene>
<dbReference type="AlphaFoldDB" id="A0A4R2LFM4"/>
<accession>A0A4R2LFM4</accession>
<comment type="caution">
    <text evidence="2">The sequence shown here is derived from an EMBL/GenBank/DDBJ whole genome shotgun (WGS) entry which is preliminary data.</text>
</comment>
<dbReference type="SUPFAM" id="SSF53850">
    <property type="entry name" value="Periplasmic binding protein-like II"/>
    <property type="match status" value="1"/>
</dbReference>
<dbReference type="Proteomes" id="UP000295765">
    <property type="component" value="Unassembled WGS sequence"/>
</dbReference>
<reference evidence="2 3" key="1">
    <citation type="submission" date="2019-03" db="EMBL/GenBank/DDBJ databases">
        <title>Genomic Encyclopedia of Type Strains, Phase IV (KMG-IV): sequencing the most valuable type-strain genomes for metagenomic binning, comparative biology and taxonomic classification.</title>
        <authorList>
            <person name="Goeker M."/>
        </authorList>
    </citation>
    <scope>NUCLEOTIDE SEQUENCE [LARGE SCALE GENOMIC DNA]</scope>
    <source>
        <strain evidence="2 3">DSM 25287</strain>
    </source>
</reference>
<evidence type="ECO:0000256" key="1">
    <source>
        <dbReference type="SAM" id="SignalP"/>
    </source>
</evidence>
<name>A0A4R2LFM4_9GAMM</name>
<dbReference type="PANTHER" id="PTHR42941">
    <property type="entry name" value="SLL1037 PROTEIN"/>
    <property type="match status" value="1"/>
</dbReference>
<protein>
    <recommendedName>
        <fullName evidence="4">TRAP transporter TAXI family solute receptor</fullName>
    </recommendedName>
</protein>
<keyword evidence="3" id="KW-1185">Reference proteome</keyword>
<sequence>MNRLFRRARALALTLVPLLASVFATAAPIADYRIVTGGSTGTYFAFGQNLATLVAPAANVNLEVLSSGGSVQNVRDMRYREKVKFALVQSDVYQAYVALAAQGDKEARALIDPLRVVLPLYLEEMHFVVPADSPLHYIHEIRGRKLYMGPEGSGSALSTTTLYGLLFGGERPNRVNFATATDAAQGYKQALNSLLDRDGQVDVVVFVAGQPIAQLDVPAELGRKHYRLLALKPDEPSLREALSVYYPAQIAHASYGWLDADVPTLAVKAYLITYDYPQEVNRRAIGAFARALCSRYDTLLAQGHPKWKQVAWTPRAGLEPLRAGWRYYAVTEPILANCAGQGAGRPCDQDRRLLGLCE</sequence>
<evidence type="ECO:0008006" key="4">
    <source>
        <dbReference type="Google" id="ProtNLM"/>
    </source>
</evidence>
<dbReference type="RefSeq" id="WP_165903991.1">
    <property type="nucleotide sequence ID" value="NZ_SLWY01000002.1"/>
</dbReference>
<dbReference type="EMBL" id="SLWY01000002">
    <property type="protein sequence ID" value="TCO83494.1"/>
    <property type="molecule type" value="Genomic_DNA"/>
</dbReference>
<evidence type="ECO:0000313" key="3">
    <source>
        <dbReference type="Proteomes" id="UP000295765"/>
    </source>
</evidence>
<feature type="signal peptide" evidence="1">
    <location>
        <begin position="1"/>
        <end position="26"/>
    </location>
</feature>
<dbReference type="PANTHER" id="PTHR42941:SF1">
    <property type="entry name" value="SLL1037 PROTEIN"/>
    <property type="match status" value="1"/>
</dbReference>
<proteinExistence type="predicted"/>
<organism evidence="2 3">
    <name type="scientific">Plasticicumulans lactativorans</name>
    <dbReference type="NCBI Taxonomy" id="1133106"/>
    <lineage>
        <taxon>Bacteria</taxon>
        <taxon>Pseudomonadati</taxon>
        <taxon>Pseudomonadota</taxon>
        <taxon>Gammaproteobacteria</taxon>
        <taxon>Candidatus Competibacteraceae</taxon>
        <taxon>Plasticicumulans</taxon>
    </lineage>
</organism>
<feature type="chain" id="PRO_5020539473" description="TRAP transporter TAXI family solute receptor" evidence="1">
    <location>
        <begin position="27"/>
        <end position="358"/>
    </location>
</feature>
<dbReference type="Gene3D" id="3.40.190.10">
    <property type="entry name" value="Periplasmic binding protein-like II"/>
    <property type="match status" value="2"/>
</dbReference>
<dbReference type="InterPro" id="IPR011852">
    <property type="entry name" value="TRAP_TAXI"/>
</dbReference>
<dbReference type="Pfam" id="PF16868">
    <property type="entry name" value="NMT1_3"/>
    <property type="match status" value="1"/>
</dbReference>